<dbReference type="Gene3D" id="3.40.50.1820">
    <property type="entry name" value="alpha/beta hydrolase"/>
    <property type="match status" value="1"/>
</dbReference>
<sequence>MWPRSRQRAGSAGGSSVGDIVHREVQANGIRMHVAEAGSGFPVVFCHGFPELWYSWRHQLRALAEAGYRAIAPDMRGYGGTDAPEDPRQYTMKVLCADMAGLLDALGLERAVFVGHDWGGAVVWQMGLRYPERTAAIVGLNTPYAPPSNRRTTEALRDYHGLTDDTFYMRYFLRPGVAEAELEADIERTFHKVFMDWTRAEDFTTFMRVGGDGSGVLARIPDDRRSFLSDEEIAVYVEAYRKTGFRGGLNWYRAADLNAEEEGAPQGPQLHVPAMMITAANDTILKPEMAAAMPALIPGIRMEHLERCGHWTQQERPDEVNRLLLDFLAGRGLPQG</sequence>
<dbReference type="EMBL" id="CP042829">
    <property type="protein sequence ID" value="QFG03112.1"/>
    <property type="molecule type" value="Genomic_DNA"/>
</dbReference>
<accession>A0ABX6C1L7</accession>
<gene>
    <name evidence="3" type="ORF">Tbon_07320</name>
</gene>
<name>A0ABX6C1L7_9CHLR</name>
<proteinExistence type="predicted"/>
<reference evidence="3 4" key="1">
    <citation type="submission" date="2019-10" db="EMBL/GenBank/DDBJ databases">
        <title>Thermopilla bonchosmolovskayae gen. nov., sp. nov., a moderately thermophilic Chloroflexi bacterium from a Chukotka hot spring (Arctic, Russia), representing a novel classis Thermopillaia, which include previously uncultivated lineage OLB14.</title>
        <authorList>
            <person name="Kochetkova T.V."/>
            <person name="Zayulina K.S."/>
            <person name="Zhigarkov V.S."/>
            <person name="Minaev N.V."/>
            <person name="Novikov A."/>
            <person name="Toshchakov S.V."/>
            <person name="Elcheninov A.G."/>
            <person name="Kublanov I.V."/>
        </authorList>
    </citation>
    <scope>NUCLEOTIDE SEQUENCE [LARGE SCALE GENOMIC DNA]</scope>
    <source>
        <strain evidence="3 4">3753O</strain>
    </source>
</reference>
<dbReference type="PRINTS" id="PR00111">
    <property type="entry name" value="ABHYDROLASE"/>
</dbReference>
<dbReference type="InterPro" id="IPR000639">
    <property type="entry name" value="Epox_hydrolase-like"/>
</dbReference>
<keyword evidence="4" id="KW-1185">Reference proteome</keyword>
<feature type="domain" description="AB hydrolase-1" evidence="2">
    <location>
        <begin position="42"/>
        <end position="316"/>
    </location>
</feature>
<dbReference type="PANTHER" id="PTHR43329">
    <property type="entry name" value="EPOXIDE HYDROLASE"/>
    <property type="match status" value="1"/>
</dbReference>
<organism evidence="3 4">
    <name type="scientific">Tepidiforma bonchosmolovskayae</name>
    <dbReference type="NCBI Taxonomy" id="2601677"/>
    <lineage>
        <taxon>Bacteria</taxon>
        <taxon>Bacillati</taxon>
        <taxon>Chloroflexota</taxon>
        <taxon>Tepidiformia</taxon>
        <taxon>Tepidiformales</taxon>
        <taxon>Tepidiformaceae</taxon>
        <taxon>Tepidiforma</taxon>
    </lineage>
</organism>
<evidence type="ECO:0000313" key="3">
    <source>
        <dbReference type="EMBL" id="QFG03112.1"/>
    </source>
</evidence>
<evidence type="ECO:0000313" key="4">
    <source>
        <dbReference type="Proteomes" id="UP000326331"/>
    </source>
</evidence>
<evidence type="ECO:0000259" key="2">
    <source>
        <dbReference type="Pfam" id="PF00561"/>
    </source>
</evidence>
<dbReference type="Pfam" id="PF00561">
    <property type="entry name" value="Abhydrolase_1"/>
    <property type="match status" value="1"/>
</dbReference>
<protein>
    <submittedName>
        <fullName evidence="3">Alpha/beta hydrolase</fullName>
    </submittedName>
</protein>
<dbReference type="InterPro" id="IPR029058">
    <property type="entry name" value="AB_hydrolase_fold"/>
</dbReference>
<dbReference type="SUPFAM" id="SSF53474">
    <property type="entry name" value="alpha/beta-Hydrolases"/>
    <property type="match status" value="1"/>
</dbReference>
<keyword evidence="1 3" id="KW-0378">Hydrolase</keyword>
<dbReference type="GO" id="GO:0016787">
    <property type="term" value="F:hydrolase activity"/>
    <property type="evidence" value="ECO:0007669"/>
    <property type="project" value="UniProtKB-KW"/>
</dbReference>
<dbReference type="Proteomes" id="UP000326331">
    <property type="component" value="Chromosome"/>
</dbReference>
<dbReference type="PRINTS" id="PR00412">
    <property type="entry name" value="EPOXHYDRLASE"/>
</dbReference>
<evidence type="ECO:0000256" key="1">
    <source>
        <dbReference type="ARBA" id="ARBA00022801"/>
    </source>
</evidence>
<dbReference type="InterPro" id="IPR000073">
    <property type="entry name" value="AB_hydrolase_1"/>
</dbReference>